<dbReference type="GO" id="GO:0008233">
    <property type="term" value="F:peptidase activity"/>
    <property type="evidence" value="ECO:0007669"/>
    <property type="project" value="UniProtKB-KW"/>
</dbReference>
<dbReference type="GO" id="GO:0006508">
    <property type="term" value="P:proteolysis"/>
    <property type="evidence" value="ECO:0007669"/>
    <property type="project" value="UniProtKB-KW"/>
</dbReference>
<evidence type="ECO:0000259" key="2">
    <source>
        <dbReference type="Pfam" id="PF25842"/>
    </source>
</evidence>
<dbReference type="Pfam" id="PF25842">
    <property type="entry name" value="NfeD_TM"/>
    <property type="match status" value="1"/>
</dbReference>
<feature type="transmembrane region" description="Helical" evidence="1">
    <location>
        <begin position="41"/>
        <end position="63"/>
    </location>
</feature>
<dbReference type="AlphaFoldDB" id="A0A410WTP3"/>
<keyword evidence="1" id="KW-0472">Membrane</keyword>
<proteinExistence type="predicted"/>
<dbReference type="Gene3D" id="2.40.50.140">
    <property type="entry name" value="Nucleic acid-binding proteins"/>
    <property type="match status" value="1"/>
</dbReference>
<dbReference type="KEGG" id="pchi:PC41400_08530"/>
<protein>
    <submittedName>
        <fullName evidence="4">Protease</fullName>
    </submittedName>
</protein>
<name>A0A410WTP3_9BACL</name>
<dbReference type="InterPro" id="IPR012340">
    <property type="entry name" value="NA-bd_OB-fold"/>
</dbReference>
<evidence type="ECO:0000313" key="4">
    <source>
        <dbReference type="EMBL" id="QAV17704.1"/>
    </source>
</evidence>
<keyword evidence="1" id="KW-1133">Transmembrane helix</keyword>
<evidence type="ECO:0000313" key="6">
    <source>
        <dbReference type="Proteomes" id="UP001527202"/>
    </source>
</evidence>
<evidence type="ECO:0000313" key="3">
    <source>
        <dbReference type="EMBL" id="MCY9599046.1"/>
    </source>
</evidence>
<dbReference type="Proteomes" id="UP000288943">
    <property type="component" value="Chromosome"/>
</dbReference>
<gene>
    <name evidence="3" type="ORF">M5X16_25135</name>
    <name evidence="4" type="ORF">PC41400_08530</name>
</gene>
<feature type="domain" description="Membrane protein NfeD2 N-terminal transmembrane" evidence="2">
    <location>
        <begin position="1"/>
        <end position="102"/>
    </location>
</feature>
<dbReference type="OrthoDB" id="1683445at2"/>
<dbReference type="Proteomes" id="UP001527202">
    <property type="component" value="Unassembled WGS sequence"/>
</dbReference>
<dbReference type="EMBL" id="JAMDMJ010000039">
    <property type="protein sequence ID" value="MCY9599046.1"/>
    <property type="molecule type" value="Genomic_DNA"/>
</dbReference>
<dbReference type="EMBL" id="CP026520">
    <property type="protein sequence ID" value="QAV17704.1"/>
    <property type="molecule type" value="Genomic_DNA"/>
</dbReference>
<reference evidence="4 5" key="1">
    <citation type="submission" date="2018-01" db="EMBL/GenBank/DDBJ databases">
        <title>The whole genome sequencing and assembly of Paenibacillus chitinolyticus KCCM 41400 strain.</title>
        <authorList>
            <person name="Kim J.-Y."/>
            <person name="Park M.-K."/>
            <person name="Lee Y.-J."/>
            <person name="Yi H."/>
            <person name="Bahn Y.-S."/>
            <person name="Kim J.F."/>
            <person name="Lee D.-W."/>
        </authorList>
    </citation>
    <scope>NUCLEOTIDE SEQUENCE [LARGE SCALE GENOMIC DNA]</scope>
    <source>
        <strain evidence="4 5">KCCM 41400</strain>
    </source>
</reference>
<feature type="transmembrane region" description="Helical" evidence="1">
    <location>
        <begin position="75"/>
        <end position="93"/>
    </location>
</feature>
<keyword evidence="6" id="KW-1185">Reference proteome</keyword>
<dbReference type="GeneID" id="95374855"/>
<evidence type="ECO:0000313" key="5">
    <source>
        <dbReference type="Proteomes" id="UP000288943"/>
    </source>
</evidence>
<keyword evidence="1" id="KW-0812">Transmembrane</keyword>
<keyword evidence="4" id="KW-0645">Protease</keyword>
<feature type="transmembrane region" description="Helical" evidence="1">
    <location>
        <begin position="6"/>
        <end position="29"/>
    </location>
</feature>
<keyword evidence="4" id="KW-0378">Hydrolase</keyword>
<accession>A0A410WTP3</accession>
<sequence length="178" mass="18809">MESWYWGLFIAGILFALATLIFGEVLGHLSGMLDSASGHHLPFLQPAVLVGGITTFGGAGILLSRYTELTSWQSGGLSLLIAAVLSVLVYLVYVKPMENSENSVAFSLQELVGKIGEVTVPVPASGYGEVMVRTGVGVTNQIAESLDGRSIPSHLRVVVVEVKNSVLLVSPLDSDPLN</sequence>
<evidence type="ECO:0000256" key="1">
    <source>
        <dbReference type="SAM" id="Phobius"/>
    </source>
</evidence>
<dbReference type="InterPro" id="IPR058653">
    <property type="entry name" value="NfeD2_TM"/>
</dbReference>
<organism evidence="4 5">
    <name type="scientific">Paenibacillus chitinolyticus</name>
    <dbReference type="NCBI Taxonomy" id="79263"/>
    <lineage>
        <taxon>Bacteria</taxon>
        <taxon>Bacillati</taxon>
        <taxon>Bacillota</taxon>
        <taxon>Bacilli</taxon>
        <taxon>Bacillales</taxon>
        <taxon>Paenibacillaceae</taxon>
        <taxon>Paenibacillus</taxon>
    </lineage>
</organism>
<dbReference type="RefSeq" id="WP_042228979.1">
    <property type="nucleotide sequence ID" value="NZ_CP026520.1"/>
</dbReference>
<reference evidence="3 6" key="2">
    <citation type="submission" date="2022-05" db="EMBL/GenBank/DDBJ databases">
        <title>Genome Sequencing of Bee-Associated Microbes.</title>
        <authorList>
            <person name="Dunlap C."/>
        </authorList>
    </citation>
    <scope>NUCLEOTIDE SEQUENCE [LARGE SCALE GENOMIC DNA]</scope>
    <source>
        <strain evidence="3 6">NRRL B-23120</strain>
    </source>
</reference>